<evidence type="ECO:0000256" key="4">
    <source>
        <dbReference type="PROSITE-ProRule" id="PRU00325"/>
    </source>
</evidence>
<sequence length="613" mass="70008">METEKTQKKQKGTKRKESMIEEKIFLLCHFGGQFIGNTNGGSNSYEGGDTRAIMVPRDIRSFSELQLKLAEISNLRAISFSIKYQAFGAPFFVSVYDDNDVETMLCQFSNSSSISLYISRTLANKDTVNTNSIKQRMVDEDGDAAGDIENSLRLTQGVSSIEDFDNPERYTQGLSSVEDLETPQRVLQGVSSDGNLVTPLRVLQGVSSDGDFETPVKMSQGVLPTLEIGTEFEDVRSYRKALVSFAIAENFALKFINNESRRVTAKCRAEGCTFRIHASHVCDLKKFRVRTMNPSHTCKGLLNESHPQAQTYWIADKIKQHLKDNPQYKPRDIVRDIHREYAKSFNNDLKNGELTKYFWKVARAETLLEFDSQMAELRAVSKKAEAWIEGIPPKFWAAPHVEGMRYNHLSSKLLESFHDWIEESCYLPIVKFVENIHMKLMKHLNERRELGLQWTSKLVPSADEKIKRRIVKARSFRIFHSSSNQYEVLSDKVDEVNLERRECTCQRWKLSGLPCCHALAAIHAKQDAFADYCSPYFNVETYRSAFLETIHPIPDRTTQPEVQDFVVNLPSIHRSNGKPKKKRIKTGKSDVRPVHCKHCGGIGHNRQTCKERA</sequence>
<dbReference type="Pfam" id="PF03108">
    <property type="entry name" value="DBD_Tnp_Mut"/>
    <property type="match status" value="1"/>
</dbReference>
<reference evidence="7" key="1">
    <citation type="journal article" date="2013" name="Science">
        <title>The Amborella genome and the evolution of flowering plants.</title>
        <authorList>
            <consortium name="Amborella Genome Project"/>
        </authorList>
    </citation>
    <scope>NUCLEOTIDE SEQUENCE [LARGE SCALE GENOMIC DNA]</scope>
</reference>
<evidence type="ECO:0000259" key="5">
    <source>
        <dbReference type="PROSITE" id="PS50966"/>
    </source>
</evidence>
<evidence type="ECO:0000256" key="2">
    <source>
        <dbReference type="ARBA" id="ARBA00022771"/>
    </source>
</evidence>
<organism evidence="6 7">
    <name type="scientific">Amborella trichopoda</name>
    <dbReference type="NCBI Taxonomy" id="13333"/>
    <lineage>
        <taxon>Eukaryota</taxon>
        <taxon>Viridiplantae</taxon>
        <taxon>Streptophyta</taxon>
        <taxon>Embryophyta</taxon>
        <taxon>Tracheophyta</taxon>
        <taxon>Spermatophyta</taxon>
        <taxon>Magnoliopsida</taxon>
        <taxon>Amborellales</taxon>
        <taxon>Amborellaceae</taxon>
        <taxon>Amborella</taxon>
    </lineage>
</organism>
<feature type="domain" description="SWIM-type" evidence="5">
    <location>
        <begin position="486"/>
        <end position="526"/>
    </location>
</feature>
<keyword evidence="1" id="KW-0479">Metal-binding</keyword>
<dbReference type="Proteomes" id="UP000017836">
    <property type="component" value="Unassembled WGS sequence"/>
</dbReference>
<dbReference type="EMBL" id="KI392710">
    <property type="protein sequence ID" value="ERN11031.1"/>
    <property type="molecule type" value="Genomic_DNA"/>
</dbReference>
<dbReference type="InterPro" id="IPR006564">
    <property type="entry name" value="Znf_PMZ"/>
</dbReference>
<keyword evidence="7" id="KW-1185">Reference proteome</keyword>
<dbReference type="OMA" id="YSACKRE"/>
<dbReference type="InterPro" id="IPR004332">
    <property type="entry name" value="Transposase_MuDR"/>
</dbReference>
<dbReference type="InterPro" id="IPR007527">
    <property type="entry name" value="Znf_SWIM"/>
</dbReference>
<keyword evidence="3" id="KW-0862">Zinc</keyword>
<dbReference type="eggNOG" id="ENOG502QR4U">
    <property type="taxonomic scope" value="Eukaryota"/>
</dbReference>
<dbReference type="SUPFAM" id="SSF54277">
    <property type="entry name" value="CAD &amp; PB1 domains"/>
    <property type="match status" value="1"/>
</dbReference>
<dbReference type="SMART" id="SM00575">
    <property type="entry name" value="ZnF_PMZ"/>
    <property type="match status" value="1"/>
</dbReference>
<gene>
    <name evidence="6" type="ORF">AMTR_s00024p00072290</name>
</gene>
<dbReference type="PANTHER" id="PTHR31973:SF93">
    <property type="entry name" value="OS01G0595300 PROTEIN"/>
    <property type="match status" value="1"/>
</dbReference>
<dbReference type="Gramene" id="ERN11031">
    <property type="protein sequence ID" value="ERN11031"/>
    <property type="gene ID" value="AMTR_s00024p00072290"/>
</dbReference>
<evidence type="ECO:0000313" key="7">
    <source>
        <dbReference type="Proteomes" id="UP000017836"/>
    </source>
</evidence>
<name>W1PTJ9_AMBTC</name>
<evidence type="ECO:0000256" key="3">
    <source>
        <dbReference type="ARBA" id="ARBA00022833"/>
    </source>
</evidence>
<dbReference type="PROSITE" id="PS50966">
    <property type="entry name" value="ZF_SWIM"/>
    <property type="match status" value="1"/>
</dbReference>
<keyword evidence="2 4" id="KW-0863">Zinc-finger</keyword>
<dbReference type="GO" id="GO:0008270">
    <property type="term" value="F:zinc ion binding"/>
    <property type="evidence" value="ECO:0007669"/>
    <property type="project" value="UniProtKB-KW"/>
</dbReference>
<dbReference type="AlphaFoldDB" id="W1PTJ9"/>
<proteinExistence type="predicted"/>
<dbReference type="Pfam" id="PF04434">
    <property type="entry name" value="SWIM"/>
    <property type="match status" value="1"/>
</dbReference>
<dbReference type="HOGENOM" id="CLU_006767_8_1_1"/>
<evidence type="ECO:0000256" key="1">
    <source>
        <dbReference type="ARBA" id="ARBA00022723"/>
    </source>
</evidence>
<evidence type="ECO:0000313" key="6">
    <source>
        <dbReference type="EMBL" id="ERN11031.1"/>
    </source>
</evidence>
<dbReference type="PANTHER" id="PTHR31973">
    <property type="entry name" value="POLYPROTEIN, PUTATIVE-RELATED"/>
    <property type="match status" value="1"/>
</dbReference>
<protein>
    <recommendedName>
        <fullName evidence="5">SWIM-type domain-containing protein</fullName>
    </recommendedName>
</protein>
<accession>W1PTJ9</accession>